<keyword evidence="11" id="KW-0479">Metal-binding</keyword>
<dbReference type="SUPFAM" id="SSF51621">
    <property type="entry name" value="Phosphoenolpyruvate/pyruvate domain"/>
    <property type="match status" value="1"/>
</dbReference>
<accession>A0A944MAL2</accession>
<evidence type="ECO:0000256" key="9">
    <source>
        <dbReference type="ARBA" id="ARBA00022679"/>
    </source>
</evidence>
<dbReference type="NCBIfam" id="NF008283">
    <property type="entry name" value="PRK11061.1"/>
    <property type="match status" value="1"/>
</dbReference>
<dbReference type="InterPro" id="IPR040442">
    <property type="entry name" value="Pyrv_kinase-like_dom_sf"/>
</dbReference>
<comment type="catalytic activity">
    <reaction evidence="1">
        <text>L-histidyl-[protein] + phosphoenolpyruvate = N(pros)-phospho-L-histidyl-[protein] + pyruvate</text>
        <dbReference type="Rhea" id="RHEA:23880"/>
        <dbReference type="Rhea" id="RHEA-COMP:9745"/>
        <dbReference type="Rhea" id="RHEA-COMP:9746"/>
        <dbReference type="ChEBI" id="CHEBI:15361"/>
        <dbReference type="ChEBI" id="CHEBI:29979"/>
        <dbReference type="ChEBI" id="CHEBI:58702"/>
        <dbReference type="ChEBI" id="CHEBI:64837"/>
        <dbReference type="EC" id="2.7.3.9"/>
    </reaction>
</comment>
<evidence type="ECO:0000256" key="4">
    <source>
        <dbReference type="ARBA" id="ARBA00007837"/>
    </source>
</evidence>
<dbReference type="GO" id="GO:0046872">
    <property type="term" value="F:metal ion binding"/>
    <property type="evidence" value="ECO:0007669"/>
    <property type="project" value="UniProtKB-KW"/>
</dbReference>
<dbReference type="InterPro" id="IPR015813">
    <property type="entry name" value="Pyrv/PenolPyrv_kinase-like_dom"/>
</dbReference>
<dbReference type="NCBIfam" id="TIGR01417">
    <property type="entry name" value="PTS_I_fam"/>
    <property type="match status" value="1"/>
</dbReference>
<keyword evidence="7" id="KW-0963">Cytoplasm</keyword>
<evidence type="ECO:0000256" key="12">
    <source>
        <dbReference type="ARBA" id="ARBA00022777"/>
    </source>
</evidence>
<dbReference type="InterPro" id="IPR003018">
    <property type="entry name" value="GAF"/>
</dbReference>
<evidence type="ECO:0000313" key="16">
    <source>
        <dbReference type="Proteomes" id="UP000770889"/>
    </source>
</evidence>
<keyword evidence="12" id="KW-0418">Kinase</keyword>
<dbReference type="Gene3D" id="1.10.274.10">
    <property type="entry name" value="PtsI, HPr-binding domain"/>
    <property type="match status" value="1"/>
</dbReference>
<organism evidence="15 16">
    <name type="scientific">Candidatus Thiodiazotropha taylori</name>
    <dbReference type="NCBI Taxonomy" id="2792791"/>
    <lineage>
        <taxon>Bacteria</taxon>
        <taxon>Pseudomonadati</taxon>
        <taxon>Pseudomonadota</taxon>
        <taxon>Gammaproteobacteria</taxon>
        <taxon>Chromatiales</taxon>
        <taxon>Sedimenticolaceae</taxon>
        <taxon>Candidatus Thiodiazotropha</taxon>
    </lineage>
</organism>
<evidence type="ECO:0000256" key="3">
    <source>
        <dbReference type="ARBA" id="ARBA00004496"/>
    </source>
</evidence>
<dbReference type="GO" id="GO:0008965">
    <property type="term" value="F:phosphoenolpyruvate-protein phosphotransferase activity"/>
    <property type="evidence" value="ECO:0007669"/>
    <property type="project" value="UniProtKB-EC"/>
</dbReference>
<feature type="domain" description="GAF" evidence="14">
    <location>
        <begin position="17"/>
        <end position="164"/>
    </location>
</feature>
<dbReference type="EMBL" id="JAHHGM010000004">
    <property type="protein sequence ID" value="MBT2988388.1"/>
    <property type="molecule type" value="Genomic_DNA"/>
</dbReference>
<keyword evidence="13" id="KW-0460">Magnesium</keyword>
<dbReference type="Gene3D" id="3.20.20.60">
    <property type="entry name" value="Phosphoenolpyruvate-binding domains"/>
    <property type="match status" value="1"/>
</dbReference>
<evidence type="ECO:0000256" key="5">
    <source>
        <dbReference type="ARBA" id="ARBA00012232"/>
    </source>
</evidence>
<evidence type="ECO:0000313" key="15">
    <source>
        <dbReference type="EMBL" id="MBT2988388.1"/>
    </source>
</evidence>
<dbReference type="Pfam" id="PF01590">
    <property type="entry name" value="GAF"/>
    <property type="match status" value="1"/>
</dbReference>
<dbReference type="GO" id="GO:0016301">
    <property type="term" value="F:kinase activity"/>
    <property type="evidence" value="ECO:0007669"/>
    <property type="project" value="UniProtKB-KW"/>
</dbReference>
<dbReference type="SUPFAM" id="SSF52009">
    <property type="entry name" value="Phosphohistidine domain"/>
    <property type="match status" value="1"/>
</dbReference>
<evidence type="ECO:0000256" key="10">
    <source>
        <dbReference type="ARBA" id="ARBA00022683"/>
    </source>
</evidence>
<evidence type="ECO:0000256" key="8">
    <source>
        <dbReference type="ARBA" id="ARBA00022597"/>
    </source>
</evidence>
<name>A0A944MAL2_9GAMM</name>
<keyword evidence="10" id="KW-0598">Phosphotransferase system</keyword>
<gene>
    <name evidence="15" type="primary">ptsP</name>
    <name evidence="15" type="ORF">KME65_05445</name>
</gene>
<dbReference type="PANTHER" id="PTHR46244">
    <property type="entry name" value="PHOSPHOENOLPYRUVATE-PROTEIN PHOSPHOTRANSFERASE"/>
    <property type="match status" value="1"/>
</dbReference>
<dbReference type="PRINTS" id="PR01736">
    <property type="entry name" value="PHPHTRNFRASE"/>
</dbReference>
<dbReference type="InterPro" id="IPR050499">
    <property type="entry name" value="PEP-utilizing_PTS_enzyme"/>
</dbReference>
<evidence type="ECO:0000259" key="14">
    <source>
        <dbReference type="SMART" id="SM00065"/>
    </source>
</evidence>
<dbReference type="InterPro" id="IPR023151">
    <property type="entry name" value="PEP_util_CS"/>
</dbReference>
<dbReference type="Pfam" id="PF05524">
    <property type="entry name" value="PEP-utilisers_N"/>
    <property type="match status" value="1"/>
</dbReference>
<dbReference type="GO" id="GO:0009401">
    <property type="term" value="P:phosphoenolpyruvate-dependent sugar phosphotransferase system"/>
    <property type="evidence" value="ECO:0007669"/>
    <property type="project" value="UniProtKB-KW"/>
</dbReference>
<dbReference type="InterPro" id="IPR036618">
    <property type="entry name" value="PtsI_HPr-bd_sf"/>
</dbReference>
<comment type="similarity">
    <text evidence="4">Belongs to the PEP-utilizing enzyme family.</text>
</comment>
<dbReference type="Pfam" id="PF02896">
    <property type="entry name" value="PEP-utilizers_C"/>
    <property type="match status" value="1"/>
</dbReference>
<dbReference type="Pfam" id="PF00391">
    <property type="entry name" value="PEP-utilizers"/>
    <property type="match status" value="1"/>
</dbReference>
<dbReference type="PANTHER" id="PTHR46244:SF1">
    <property type="entry name" value="PHOSPHOENOLPYRUVATE-DEPENDENT PHOSPHOTRANSFERASE SYSTEM"/>
    <property type="match status" value="1"/>
</dbReference>
<comment type="cofactor">
    <cofactor evidence="2">
        <name>Mg(2+)</name>
        <dbReference type="ChEBI" id="CHEBI:18420"/>
    </cofactor>
</comment>
<proteinExistence type="inferred from homology"/>
<dbReference type="AlphaFoldDB" id="A0A944MAL2"/>
<dbReference type="InterPro" id="IPR029016">
    <property type="entry name" value="GAF-like_dom_sf"/>
</dbReference>
<keyword evidence="6" id="KW-0813">Transport</keyword>
<comment type="subcellular location">
    <subcellularLocation>
        <location evidence="3">Cytoplasm</location>
    </subcellularLocation>
</comment>
<protein>
    <recommendedName>
        <fullName evidence="5">phosphoenolpyruvate--protein phosphotransferase</fullName>
        <ecNumber evidence="5">2.7.3.9</ecNumber>
    </recommendedName>
</protein>
<keyword evidence="8" id="KW-0762">Sugar transport</keyword>
<dbReference type="Gene3D" id="3.30.450.40">
    <property type="match status" value="1"/>
</dbReference>
<dbReference type="InterPro" id="IPR008731">
    <property type="entry name" value="PTS_EIN"/>
</dbReference>
<evidence type="ECO:0000256" key="13">
    <source>
        <dbReference type="ARBA" id="ARBA00022842"/>
    </source>
</evidence>
<keyword evidence="9 15" id="KW-0808">Transferase</keyword>
<dbReference type="InterPro" id="IPR000121">
    <property type="entry name" value="PEP_util_C"/>
</dbReference>
<dbReference type="EC" id="2.7.3.9" evidence="5"/>
<dbReference type="GO" id="GO:0005737">
    <property type="term" value="C:cytoplasm"/>
    <property type="evidence" value="ECO:0007669"/>
    <property type="project" value="UniProtKB-SubCell"/>
</dbReference>
<evidence type="ECO:0000256" key="1">
    <source>
        <dbReference type="ARBA" id="ARBA00000683"/>
    </source>
</evidence>
<dbReference type="SUPFAM" id="SSF47831">
    <property type="entry name" value="Enzyme I of the PEP:sugar phosphotransferase system HPr-binding (sub)domain"/>
    <property type="match status" value="1"/>
</dbReference>
<dbReference type="Gene3D" id="3.50.30.10">
    <property type="entry name" value="Phosphohistidine domain"/>
    <property type="match status" value="1"/>
</dbReference>
<evidence type="ECO:0000256" key="6">
    <source>
        <dbReference type="ARBA" id="ARBA00022448"/>
    </source>
</evidence>
<comment type="caution">
    <text evidence="15">The sequence shown here is derived from an EMBL/GenBank/DDBJ whole genome shotgun (WGS) entry which is preliminary data.</text>
</comment>
<evidence type="ECO:0000256" key="7">
    <source>
        <dbReference type="ARBA" id="ARBA00022490"/>
    </source>
</evidence>
<dbReference type="InterPro" id="IPR006318">
    <property type="entry name" value="PTS_EI-like"/>
</dbReference>
<dbReference type="PROSITE" id="PS00742">
    <property type="entry name" value="PEP_ENZYMES_2"/>
    <property type="match status" value="1"/>
</dbReference>
<sequence length="753" mass="83002">MLETLHRIVKEVNTAPDLEQALETIVTEVKGATGSDVCSVYLTDFERREHVLMATEGLHQGAVGKVRLPYHRGLIGLVCERAEPVNLADAPSHSRYLFTHETGETQYKGFLGVPIIQNRKVLGVLVVRQHIQRSFEDEEVTFLFTLAAQLAGAITHAQATGSLVTHSDLAPPNRFLQGRPGSPGVSLGTAVVVYPPADLDAVPDRPSKDPDREEEEFRTAVAAVVQDLMAIEDRFEETLPAEDRALFDAWLMMLGSDSLIGSTVRRIHEGNWASGALRETIEEHAKVFDAMEDIYLRERASDVRDLGRRILMHLQQRVARPTDYPEKTVLVGDEVSAMQLAEVPHGRLVGVVSARGASFSHVAILARAMNVPAVMGLSDLPVNRVDGRFVILEGYLGRLYVSPAPSVIKEYQRLANEDQALFRELEADRDLPCETTDGARVPLYMNTGLITELGSQGSEESEGVGLYRTELPFMVRDSFPGESVQVANYQRVLSAFHPRPVTIRTLDIGGDKPLPYFPVEESNPFLGWRGIRISLDHPEIFLTQVRAMLRAAIGLDNLRILLPMVSHVQEVDDSLLLIQRAHDELIEEGYAVTMPKIGVMIEVPAAVYQVDALARRIDFVSVGTNDLTQYLLAVDRNNAHVADIYDDLHPAVLRALIQIVTGAREYQREVSVCGEMAGNPAAAVLLIGMGVDSLSMNGGSLLRVKWVLRSVSRARARELLQAALRCEKVSEVKLLLGNTLEEMGLGGLLRAGR</sequence>
<dbReference type="SMART" id="SM00065">
    <property type="entry name" value="GAF"/>
    <property type="match status" value="1"/>
</dbReference>
<evidence type="ECO:0000256" key="2">
    <source>
        <dbReference type="ARBA" id="ARBA00001946"/>
    </source>
</evidence>
<dbReference type="Proteomes" id="UP000770889">
    <property type="component" value="Unassembled WGS sequence"/>
</dbReference>
<dbReference type="InterPro" id="IPR036637">
    <property type="entry name" value="Phosphohistidine_dom_sf"/>
</dbReference>
<dbReference type="SUPFAM" id="SSF55781">
    <property type="entry name" value="GAF domain-like"/>
    <property type="match status" value="1"/>
</dbReference>
<dbReference type="InterPro" id="IPR008279">
    <property type="entry name" value="PEP-util_enz_mobile_dom"/>
</dbReference>
<reference evidence="15 16" key="1">
    <citation type="submission" date="2021-05" db="EMBL/GenBank/DDBJ databases">
        <title>Genetic and Functional Diversity in Clade A Lucinid endosymbionts from the Bahamas.</title>
        <authorList>
            <person name="Giani N.M."/>
            <person name="Engel A.S."/>
            <person name="Campbell B.J."/>
        </authorList>
    </citation>
    <scope>NUCLEOTIDE SEQUENCE [LARGE SCALE GENOMIC DNA]</scope>
    <source>
        <strain evidence="15">LUC16012Gg_MoonRockCtena</strain>
    </source>
</reference>
<evidence type="ECO:0000256" key="11">
    <source>
        <dbReference type="ARBA" id="ARBA00022723"/>
    </source>
</evidence>